<dbReference type="PANTHER" id="PTHR45742:SF8">
    <property type="entry name" value="FLOCCULATION PROTEIN FLO11"/>
    <property type="match status" value="1"/>
</dbReference>
<keyword evidence="5 8" id="KW-0472">Membrane</keyword>
<protein>
    <recommendedName>
        <fullName evidence="10">MACPF domain-containing protein</fullName>
    </recommendedName>
</protein>
<sequence>MGSCWNLLPCVFSLLVIRDKTVLAAPAYMEEPIDDLVDGFRRQQMFMSTSLINASQNLGLPDRLAEAEVEEAEERAMLAFRRKNEAKTPFIATSSRLNVGYIGRGYDIYKGNPISEDGEVDQGFRLPVIDLPFSFRFTSDGAYRIPDNVDVISETSATFGSSYHQVKTETDYQSMLQVDVSVSAEAEGFGFSGSFSASTSYKKSVKEVTKGETTTLDIVGRANVYKARLSTTGTTSKLSDFLEDSIRVLPTEKCEEDVIQSLYIRVIEQFGTHYTTEVVMGAKAVQEFRFKNTDLDRFQSVGVSAKVAAQMSVKIGVFSGGAGFSVGVSTEESLREMVSNTEKEQREYYIGGSPPSGDYSSGSTETLREWARSAAENPAPIQYKLASIDAIIRPEYFKKKIPGLYEKRQCFRKALFRYCSSTISTYHCSLLSESEGNSAALKYGDFIKVRNGDRFLALSQHYGISPGLTIKPLTTVSEITNYDGLFQLVPPDGISDKLGSNIHYGEPFLLKTIEGDMLHIGRSILLNTDMPAETRLLDVFTDQDEAMNTNISYSPVADYSIFLKKEQACSYLISIRSHCYNNTVVHYQVELIGSKGITTNTITVGNTEDCLCLSKTLCGSFWFHTLVVEQDIGEIQTAIITGKDGASTYDVWELKVKSIINGIKRHAEWDGDNAQHRTLELKNLQKTTKNIDLDIYPVQFTFQSSNIARLEGQPLIIGETGFIQIFSSVPKKSFWDQGITHVASLGDMGEVGIKEIGPKPHKPLSAVCTDLIYPSAAKISHRYDFADRILFSFEVKVRILYVEIESQSSVTYSLAYLNEVNETFMQVLNVERTQRSKTQTLTLKSPLYTKAIKIYDNERNDETSNITNQIQMIFVGGCPSAILDNGKPDTIKEEWTIELSENIIKTNPYLHVIPRSKTTIDPVKVFNEIETHFAHTFSLTFPLSQLQFDCVFTKESLQNYLQGTTAEIKFEIIKIIKSYIEQDQELNITIDIKATNKDEYDRGLTLLNNTIKSAIESQTCSAETGNLPLQSGKSESTNESSSPSVSIEGIIIIVCVIGVLQLLTLVFLVVKTFRESAHNKAQRQPPFQPPTTSNPGYQVSANETFDE</sequence>
<dbReference type="InterPro" id="IPR020864">
    <property type="entry name" value="MACPF"/>
</dbReference>
<keyword evidence="8" id="KW-0812">Transmembrane</keyword>
<evidence type="ECO:0000256" key="4">
    <source>
        <dbReference type="ARBA" id="ARBA00022852"/>
    </source>
</evidence>
<evidence type="ECO:0000313" key="11">
    <source>
        <dbReference type="EMBL" id="VDH94220.1"/>
    </source>
</evidence>
<dbReference type="EMBL" id="UYJE01000558">
    <property type="protein sequence ID" value="VDH94221.1"/>
    <property type="molecule type" value="Genomic_DNA"/>
</dbReference>
<comment type="subcellular location">
    <subcellularLocation>
        <location evidence="1">Membrane</location>
    </subcellularLocation>
    <subcellularLocation>
        <location evidence="2">Secreted</location>
    </subcellularLocation>
</comment>
<keyword evidence="12" id="KW-1185">Reference proteome</keyword>
<keyword evidence="6" id="KW-1015">Disulfide bond</keyword>
<gene>
    <name evidence="11" type="ORF">MGAL_10B076388</name>
</gene>
<dbReference type="PROSITE" id="PS00279">
    <property type="entry name" value="MACPF_1"/>
    <property type="match status" value="1"/>
</dbReference>
<keyword evidence="4" id="KW-0204">Cytolysis</keyword>
<accession>A0A8B6BT16</accession>
<dbReference type="PROSITE" id="PS51412">
    <property type="entry name" value="MACPF_2"/>
    <property type="match status" value="1"/>
</dbReference>
<name>A0A8B6BT16_MYTGA</name>
<feature type="chain" id="PRO_5035624826" description="MACPF domain-containing protein" evidence="9">
    <location>
        <begin position="25"/>
        <end position="1107"/>
    </location>
</feature>
<dbReference type="GO" id="GO:0016020">
    <property type="term" value="C:membrane"/>
    <property type="evidence" value="ECO:0007669"/>
    <property type="project" value="UniProtKB-SubCell"/>
</dbReference>
<dbReference type="EMBL" id="UYJE01000558">
    <property type="protein sequence ID" value="VDH94220.1"/>
    <property type="molecule type" value="Genomic_DNA"/>
</dbReference>
<evidence type="ECO:0000313" key="12">
    <source>
        <dbReference type="Proteomes" id="UP000596742"/>
    </source>
</evidence>
<feature type="transmembrane region" description="Helical" evidence="8">
    <location>
        <begin position="1049"/>
        <end position="1070"/>
    </location>
</feature>
<comment type="caution">
    <text evidence="11">The sequence shown here is derived from an EMBL/GenBank/DDBJ whole genome shotgun (WGS) entry which is preliminary data.</text>
</comment>
<dbReference type="GO" id="GO:0031640">
    <property type="term" value="P:killing of cells of another organism"/>
    <property type="evidence" value="ECO:0007669"/>
    <property type="project" value="UniProtKB-KW"/>
</dbReference>
<reference evidence="11" key="1">
    <citation type="submission" date="2018-11" db="EMBL/GenBank/DDBJ databases">
        <authorList>
            <person name="Alioto T."/>
            <person name="Alioto T."/>
        </authorList>
    </citation>
    <scope>NUCLEOTIDE SEQUENCE</scope>
</reference>
<dbReference type="AlphaFoldDB" id="A0A8B6BT16"/>
<evidence type="ECO:0000256" key="8">
    <source>
        <dbReference type="SAM" id="Phobius"/>
    </source>
</evidence>
<dbReference type="OrthoDB" id="6090726at2759"/>
<keyword evidence="3" id="KW-0964">Secreted</keyword>
<evidence type="ECO:0000256" key="3">
    <source>
        <dbReference type="ARBA" id="ARBA00022525"/>
    </source>
</evidence>
<evidence type="ECO:0000259" key="10">
    <source>
        <dbReference type="PROSITE" id="PS51412"/>
    </source>
</evidence>
<evidence type="ECO:0000256" key="5">
    <source>
        <dbReference type="ARBA" id="ARBA00023136"/>
    </source>
</evidence>
<keyword evidence="8" id="KW-1133">Transmembrane helix</keyword>
<dbReference type="Pfam" id="PF01823">
    <property type="entry name" value="MACPF"/>
    <property type="match status" value="1"/>
</dbReference>
<feature type="signal peptide" evidence="9">
    <location>
        <begin position="1"/>
        <end position="24"/>
    </location>
</feature>
<dbReference type="Proteomes" id="UP000596742">
    <property type="component" value="Unassembled WGS sequence"/>
</dbReference>
<feature type="domain" description="MACPF" evidence="10">
    <location>
        <begin position="84"/>
        <end position="426"/>
    </location>
</feature>
<feature type="region of interest" description="Disordered" evidence="7">
    <location>
        <begin position="1079"/>
        <end position="1107"/>
    </location>
</feature>
<evidence type="ECO:0000256" key="6">
    <source>
        <dbReference type="ARBA" id="ARBA00023157"/>
    </source>
</evidence>
<organism evidence="11 12">
    <name type="scientific">Mytilus galloprovincialis</name>
    <name type="common">Mediterranean mussel</name>
    <dbReference type="NCBI Taxonomy" id="29158"/>
    <lineage>
        <taxon>Eukaryota</taxon>
        <taxon>Metazoa</taxon>
        <taxon>Spiralia</taxon>
        <taxon>Lophotrochozoa</taxon>
        <taxon>Mollusca</taxon>
        <taxon>Bivalvia</taxon>
        <taxon>Autobranchia</taxon>
        <taxon>Pteriomorphia</taxon>
        <taxon>Mytilida</taxon>
        <taxon>Mytiloidea</taxon>
        <taxon>Mytilidae</taxon>
        <taxon>Mytilinae</taxon>
        <taxon>Mytilus</taxon>
    </lineage>
</organism>
<dbReference type="GO" id="GO:0005576">
    <property type="term" value="C:extracellular region"/>
    <property type="evidence" value="ECO:0007669"/>
    <property type="project" value="UniProtKB-SubCell"/>
</dbReference>
<keyword evidence="9" id="KW-0732">Signal</keyword>
<evidence type="ECO:0000256" key="9">
    <source>
        <dbReference type="SAM" id="SignalP"/>
    </source>
</evidence>
<evidence type="ECO:0000256" key="7">
    <source>
        <dbReference type="SAM" id="MobiDB-lite"/>
    </source>
</evidence>
<evidence type="ECO:0000256" key="1">
    <source>
        <dbReference type="ARBA" id="ARBA00004370"/>
    </source>
</evidence>
<evidence type="ECO:0000256" key="2">
    <source>
        <dbReference type="ARBA" id="ARBA00004613"/>
    </source>
</evidence>
<proteinExistence type="predicted"/>
<dbReference type="InterPro" id="IPR020863">
    <property type="entry name" value="MACPF_CS"/>
</dbReference>
<dbReference type="SMART" id="SM00457">
    <property type="entry name" value="MACPF"/>
    <property type="match status" value="1"/>
</dbReference>
<dbReference type="PANTHER" id="PTHR45742">
    <property type="entry name" value="COMPLEMENT COMPONENT C6"/>
    <property type="match status" value="1"/>
</dbReference>
<feature type="compositionally biased region" description="Polar residues" evidence="7">
    <location>
        <begin position="1090"/>
        <end position="1107"/>
    </location>
</feature>